<reference evidence="6 7" key="1">
    <citation type="journal article" date="2013" name="Genome Announc.">
        <title>Draft Genome Sequence of Rhodococcus ruber Strain BKS 20-38.</title>
        <authorList>
            <person name="Bala M."/>
            <person name="Kumar S."/>
            <person name="Raghava G.P."/>
            <person name="Mayilraj S."/>
        </authorList>
    </citation>
    <scope>NUCLEOTIDE SEQUENCE [LARGE SCALE GENOMIC DNA]</scope>
    <source>
        <strain evidence="6 7">BKS 20-38</strain>
    </source>
</reference>
<evidence type="ECO:0000256" key="1">
    <source>
        <dbReference type="ARBA" id="ARBA00002190"/>
    </source>
</evidence>
<evidence type="ECO:0000256" key="5">
    <source>
        <dbReference type="ARBA" id="ARBA00023172"/>
    </source>
</evidence>
<evidence type="ECO:0000313" key="6">
    <source>
        <dbReference type="EMBL" id="EME67335.1"/>
    </source>
</evidence>
<dbReference type="GO" id="GO:0003677">
    <property type="term" value="F:DNA binding"/>
    <property type="evidence" value="ECO:0007669"/>
    <property type="project" value="UniProtKB-KW"/>
</dbReference>
<dbReference type="PATRIC" id="fig|1278076.4.peg.117"/>
<sequence length="61" mass="6769">MVAAGCRTIVAQPDPATAVSTWDEVREQQSVRVPEIGPLLDPANAEMLAFSTFPRERWSRI</sequence>
<evidence type="ECO:0000256" key="2">
    <source>
        <dbReference type="ARBA" id="ARBA00010961"/>
    </source>
</evidence>
<keyword evidence="4" id="KW-0238">DNA-binding</keyword>
<name>M2YZ75_9NOCA</name>
<organism evidence="6 7">
    <name type="scientific">Rhodococcus ruber BKS 20-38</name>
    <dbReference type="NCBI Taxonomy" id="1278076"/>
    <lineage>
        <taxon>Bacteria</taxon>
        <taxon>Bacillati</taxon>
        <taxon>Actinomycetota</taxon>
        <taxon>Actinomycetes</taxon>
        <taxon>Mycobacteriales</taxon>
        <taxon>Nocardiaceae</taxon>
        <taxon>Rhodococcus</taxon>
    </lineage>
</organism>
<accession>M2YZ75</accession>
<evidence type="ECO:0000256" key="3">
    <source>
        <dbReference type="ARBA" id="ARBA00022578"/>
    </source>
</evidence>
<comment type="similarity">
    <text evidence="2">Belongs to the transposase mutator family.</text>
</comment>
<comment type="caution">
    <text evidence="6">The sequence shown here is derived from an EMBL/GenBank/DDBJ whole genome shotgun (WGS) entry which is preliminary data.</text>
</comment>
<dbReference type="GO" id="GO:0006313">
    <property type="term" value="P:DNA transposition"/>
    <property type="evidence" value="ECO:0007669"/>
    <property type="project" value="InterPro"/>
</dbReference>
<dbReference type="Pfam" id="PF00872">
    <property type="entry name" value="Transposase_mut"/>
    <property type="match status" value="1"/>
</dbReference>
<dbReference type="EMBL" id="AOEX01000009">
    <property type="protein sequence ID" value="EME67335.1"/>
    <property type="molecule type" value="Genomic_DNA"/>
</dbReference>
<dbReference type="AlphaFoldDB" id="M2YZ75"/>
<evidence type="ECO:0000313" key="7">
    <source>
        <dbReference type="Proteomes" id="UP000011731"/>
    </source>
</evidence>
<dbReference type="GO" id="GO:0004803">
    <property type="term" value="F:transposase activity"/>
    <property type="evidence" value="ECO:0007669"/>
    <property type="project" value="InterPro"/>
</dbReference>
<dbReference type="InterPro" id="IPR001207">
    <property type="entry name" value="Transposase_mutator"/>
</dbReference>
<keyword evidence="3" id="KW-0815">Transposition</keyword>
<keyword evidence="7" id="KW-1185">Reference proteome</keyword>
<dbReference type="Proteomes" id="UP000011731">
    <property type="component" value="Unassembled WGS sequence"/>
</dbReference>
<keyword evidence="5" id="KW-0233">DNA recombination</keyword>
<comment type="function">
    <text evidence="1">Required for the transposition of the insertion element.</text>
</comment>
<gene>
    <name evidence="6" type="ORF">G352_00582</name>
</gene>
<proteinExistence type="inferred from homology"/>
<protein>
    <submittedName>
        <fullName evidence="6">Transposase</fullName>
    </submittedName>
</protein>
<evidence type="ECO:0000256" key="4">
    <source>
        <dbReference type="ARBA" id="ARBA00023125"/>
    </source>
</evidence>